<feature type="transmembrane region" description="Helical" evidence="7">
    <location>
        <begin position="479"/>
        <end position="499"/>
    </location>
</feature>
<evidence type="ECO:0000256" key="6">
    <source>
        <dbReference type="ARBA" id="ARBA00043993"/>
    </source>
</evidence>
<dbReference type="PANTHER" id="PTHR30509:SF9">
    <property type="entry name" value="MULTIDRUG RESISTANCE PROTEIN MDTO"/>
    <property type="match status" value="1"/>
</dbReference>
<gene>
    <name evidence="9" type="ORF">PQR63_05245</name>
</gene>
<feature type="transmembrane region" description="Helical" evidence="7">
    <location>
        <begin position="157"/>
        <end position="175"/>
    </location>
</feature>
<keyword evidence="5 7" id="KW-0472">Membrane</keyword>
<dbReference type="PANTHER" id="PTHR30509">
    <property type="entry name" value="P-HYDROXYBENZOIC ACID EFFLUX PUMP SUBUNIT-RELATED"/>
    <property type="match status" value="1"/>
</dbReference>
<dbReference type="Pfam" id="PF13515">
    <property type="entry name" value="FUSC_2"/>
    <property type="match status" value="1"/>
</dbReference>
<evidence type="ECO:0000256" key="5">
    <source>
        <dbReference type="ARBA" id="ARBA00023136"/>
    </source>
</evidence>
<feature type="transmembrane region" description="Helical" evidence="7">
    <location>
        <begin position="399"/>
        <end position="423"/>
    </location>
</feature>
<sequence>MPLPLRYSAFTSLSLPLRRWASAFPLRNASLSEGLRAAFSAGTMLMLGELLHNPQFSWAAIGAFLTCLADSAGTNRARLASMGGFAVASTLGGMFAATLSGMGMPVGLLAIMCCAGIAGFARIYGAATGLVLMLAAGVSAILADFPVALWPLQHSHVVIYFSGCVWAVCLGLTVWRIHPFAPARHAVGRVYGALTELTRIVGSNTTDLSFQDENAAQTRRHVRADITAAKATLMAIATDRADSHSLYENLLIKLARADALLDCITALGDLRLSPYATPLSRLRLSRVLQAMALLLGEIQRDLTAPRHHINEADDARAVLRLRQLIGRMPSRAAQLLRLPDLHDEAGLSVLADWKRTARKESSRPALRDSAMELLRVAASHLQTGSAEVRHALRCAVAAGATYLIVHLLVLPFGYWATMATMLVMQPSIADSWSRSMERAVGSIVGGVLAVLLCLSIHSQLVLALLVFPLALLAMGLRPVSYGLYATFLTPVFVLVADVASDPQQQLSNALLRAGNNVIGTVIAIAATYFLWPRRQEANLHHSLSQMITANLAYLRSALDATHDVAQMHAYRRAACVINIENGLLLQRLLREGELEGDGKQASQKAHHARVSVALSRRLASAATHIWLHAGQDASQEVPDQFDQFDQWLDRMADLFARRLTVNASCTRLLHQRPVMRDMAQADAVETLCLLALAMYPELQRTSEQ</sequence>
<dbReference type="RefSeq" id="WP_408166256.1">
    <property type="nucleotide sequence ID" value="NZ_JAQQFR010000003.1"/>
</dbReference>
<dbReference type="InterPro" id="IPR049453">
    <property type="entry name" value="Memb_transporter_dom"/>
</dbReference>
<feature type="domain" description="Integral membrane bound transporter" evidence="8">
    <location>
        <begin position="401"/>
        <end position="525"/>
    </location>
</feature>
<evidence type="ECO:0000256" key="4">
    <source>
        <dbReference type="ARBA" id="ARBA00022989"/>
    </source>
</evidence>
<keyword evidence="3 7" id="KW-0812">Transmembrane</keyword>
<evidence type="ECO:0000313" key="9">
    <source>
        <dbReference type="EMBL" id="MFL9877771.1"/>
    </source>
</evidence>
<evidence type="ECO:0000256" key="1">
    <source>
        <dbReference type="ARBA" id="ARBA00004651"/>
    </source>
</evidence>
<name>A0ABW8Z5Z7_9BURK</name>
<comment type="subcellular location">
    <subcellularLocation>
        <location evidence="1">Cell membrane</location>
        <topology evidence="1">Multi-pass membrane protein</topology>
    </subcellularLocation>
</comment>
<evidence type="ECO:0000259" key="8">
    <source>
        <dbReference type="Pfam" id="PF13515"/>
    </source>
</evidence>
<keyword evidence="2" id="KW-1003">Cell membrane</keyword>
<dbReference type="Proteomes" id="UP001629214">
    <property type="component" value="Unassembled WGS sequence"/>
</dbReference>
<dbReference type="EMBL" id="JAQQFR010000003">
    <property type="protein sequence ID" value="MFL9877771.1"/>
    <property type="molecule type" value="Genomic_DNA"/>
</dbReference>
<keyword evidence="4 7" id="KW-1133">Transmembrane helix</keyword>
<proteinExistence type="inferred from homology"/>
<accession>A0ABW8Z5Z7</accession>
<feature type="transmembrane region" description="Helical" evidence="7">
    <location>
        <begin position="511"/>
        <end position="531"/>
    </location>
</feature>
<comment type="similarity">
    <text evidence="6">Belongs to the YccS/YhfK family.</text>
</comment>
<reference evidence="9 10" key="1">
    <citation type="journal article" date="2024" name="Chem. Sci.">
        <title>Discovery of megapolipeptins by genome mining of a Burkholderiales bacteria collection.</title>
        <authorList>
            <person name="Paulo B.S."/>
            <person name="Recchia M.J.J."/>
            <person name="Lee S."/>
            <person name="Fergusson C.H."/>
            <person name="Romanowski S.B."/>
            <person name="Hernandez A."/>
            <person name="Krull N."/>
            <person name="Liu D.Y."/>
            <person name="Cavanagh H."/>
            <person name="Bos A."/>
            <person name="Gray C.A."/>
            <person name="Murphy B.T."/>
            <person name="Linington R.G."/>
            <person name="Eustaquio A.S."/>
        </authorList>
    </citation>
    <scope>NUCLEOTIDE SEQUENCE [LARGE SCALE GENOMIC DNA]</scope>
    <source>
        <strain evidence="9 10">RL21-008-BIB-B</strain>
    </source>
</reference>
<keyword evidence="10" id="KW-1185">Reference proteome</keyword>
<protein>
    <submittedName>
        <fullName evidence="9">FUSC family protein</fullName>
    </submittedName>
</protein>
<evidence type="ECO:0000256" key="3">
    <source>
        <dbReference type="ARBA" id="ARBA00022692"/>
    </source>
</evidence>
<comment type="caution">
    <text evidence="9">The sequence shown here is derived from an EMBL/GenBank/DDBJ whole genome shotgun (WGS) entry which is preliminary data.</text>
</comment>
<evidence type="ECO:0000313" key="10">
    <source>
        <dbReference type="Proteomes" id="UP001629214"/>
    </source>
</evidence>
<evidence type="ECO:0000256" key="7">
    <source>
        <dbReference type="SAM" id="Phobius"/>
    </source>
</evidence>
<feature type="transmembrane region" description="Helical" evidence="7">
    <location>
        <begin position="443"/>
        <end position="467"/>
    </location>
</feature>
<evidence type="ECO:0000256" key="2">
    <source>
        <dbReference type="ARBA" id="ARBA00022475"/>
    </source>
</evidence>
<organism evidence="9 10">
    <name type="scientific">Herbaspirillum rhizosphaerae</name>
    <dbReference type="NCBI Taxonomy" id="346179"/>
    <lineage>
        <taxon>Bacteria</taxon>
        <taxon>Pseudomonadati</taxon>
        <taxon>Pseudomonadota</taxon>
        <taxon>Betaproteobacteria</taxon>
        <taxon>Burkholderiales</taxon>
        <taxon>Oxalobacteraceae</taxon>
        <taxon>Herbaspirillum</taxon>
    </lineage>
</organism>
<feature type="transmembrane region" description="Helical" evidence="7">
    <location>
        <begin position="131"/>
        <end position="151"/>
    </location>
</feature>